<keyword evidence="2" id="KW-1185">Reference proteome</keyword>
<evidence type="ECO:0000313" key="1">
    <source>
        <dbReference type="EMBL" id="CAG5091382.1"/>
    </source>
</evidence>
<reference evidence="1 2" key="1">
    <citation type="submission" date="2021-04" db="EMBL/GenBank/DDBJ databases">
        <authorList>
            <person name="Bliznina A."/>
        </authorList>
    </citation>
    <scope>NUCLEOTIDE SEQUENCE [LARGE SCALE GENOMIC DNA]</scope>
</reference>
<protein>
    <submittedName>
        <fullName evidence="1">Oidioi.mRNA.OKI2018_I69.PAR.g13021.t1.cds</fullName>
    </submittedName>
</protein>
<dbReference type="Proteomes" id="UP001158576">
    <property type="component" value="Chromosome PAR"/>
</dbReference>
<organism evidence="1 2">
    <name type="scientific">Oikopleura dioica</name>
    <name type="common">Tunicate</name>
    <dbReference type="NCBI Taxonomy" id="34765"/>
    <lineage>
        <taxon>Eukaryota</taxon>
        <taxon>Metazoa</taxon>
        <taxon>Chordata</taxon>
        <taxon>Tunicata</taxon>
        <taxon>Appendicularia</taxon>
        <taxon>Copelata</taxon>
        <taxon>Oikopleuridae</taxon>
        <taxon>Oikopleura</taxon>
    </lineage>
</organism>
<proteinExistence type="predicted"/>
<accession>A0ABN7S4J2</accession>
<dbReference type="EMBL" id="OU015568">
    <property type="protein sequence ID" value="CAG5091382.1"/>
    <property type="molecule type" value="Genomic_DNA"/>
</dbReference>
<sequence>MIVPIEQIKPKKKTITKKMANFFKRQFTTYQYPVKEINQKALWIDTNTKTNLGAMTKASVNSVMHCPPPPYPKSVGLTALATKEEPPMYSHFSDETLKYATIRRSYSVRYRTASRFY</sequence>
<evidence type="ECO:0000313" key="2">
    <source>
        <dbReference type="Proteomes" id="UP001158576"/>
    </source>
</evidence>
<name>A0ABN7S4J2_OIKDI</name>
<gene>
    <name evidence="1" type="ORF">OKIOD_LOCUS4579</name>
</gene>